<gene>
    <name evidence="5" type="ORF">STCU_09689</name>
</gene>
<dbReference type="PROSITE" id="PS50222">
    <property type="entry name" value="EF_HAND_2"/>
    <property type="match status" value="1"/>
</dbReference>
<sequence length="422" mass="47185">MMNTALITANHFQAIVDKSKRLLLRGPSSINGLRSISRALGVSNDAGGLQVAEGVFCSALAENGVNLTPAEVKIVFKHLDRHGSNTIDPTDFLAALRYDMTAIRRAWLQRAWRSFHKGANGSVEVEYLQQHYRADRHPDVVKGERSAEDVYNEFAATFNEATNPDGVVSPQEYEQYYAGVSASYYEDEGFVAMLRGVWEMPGVCEAFSTTLALGQTAQRTFRTNQNLREKDAVTSAKKNETALRSLLLDRHRPVVLASTLAIRRLSAALRSADLAETTFLSQGDFLNALRQSRVYIENTDLLSVLDTNGDGTVDYLLYLELLVPHLPAARAMMVERVWYSVFPAKDVHGRVDVLEFQRRFKAKDGSEKSDFLSGWDARSAPRGKVTVEEVLEWYLPQSEKVQLDKDFEQLLVRQWPGFGGAA</sequence>
<comment type="caution">
    <text evidence="5">The sequence shown here is derived from an EMBL/GenBank/DDBJ whole genome shotgun (WGS) entry which is preliminary data.</text>
</comment>
<dbReference type="PANTHER" id="PTHR34524">
    <property type="entry name" value="CALCYPHOSIN"/>
    <property type="match status" value="1"/>
</dbReference>
<dbReference type="OrthoDB" id="444540at2759"/>
<evidence type="ECO:0000256" key="2">
    <source>
        <dbReference type="ARBA" id="ARBA00022737"/>
    </source>
</evidence>
<evidence type="ECO:0000313" key="5">
    <source>
        <dbReference type="EMBL" id="EPY18964.1"/>
    </source>
</evidence>
<dbReference type="SUPFAM" id="SSF47473">
    <property type="entry name" value="EF-hand"/>
    <property type="match status" value="2"/>
</dbReference>
<dbReference type="PANTHER" id="PTHR34524:SF6">
    <property type="entry name" value="CALCYPHOSINE LIKE"/>
    <property type="match status" value="1"/>
</dbReference>
<proteinExistence type="predicted"/>
<dbReference type="InterPro" id="IPR051581">
    <property type="entry name" value="Ca-bind"/>
</dbReference>
<dbReference type="Proteomes" id="UP000015354">
    <property type="component" value="Unassembled WGS sequence"/>
</dbReference>
<dbReference type="InterPro" id="IPR011992">
    <property type="entry name" value="EF-hand-dom_pair"/>
</dbReference>
<dbReference type="Gene3D" id="1.10.238.10">
    <property type="entry name" value="EF-hand"/>
    <property type="match status" value="2"/>
</dbReference>
<keyword evidence="3" id="KW-0106">Calcium</keyword>
<name>S9TQQ5_9TRYP</name>
<feature type="domain" description="EF-hand" evidence="4">
    <location>
        <begin position="67"/>
        <end position="102"/>
    </location>
</feature>
<evidence type="ECO:0000313" key="6">
    <source>
        <dbReference type="Proteomes" id="UP000015354"/>
    </source>
</evidence>
<dbReference type="InterPro" id="IPR002048">
    <property type="entry name" value="EF_hand_dom"/>
</dbReference>
<dbReference type="EMBL" id="ATMH01009689">
    <property type="protein sequence ID" value="EPY18964.1"/>
    <property type="molecule type" value="Genomic_DNA"/>
</dbReference>
<evidence type="ECO:0000259" key="4">
    <source>
        <dbReference type="PROSITE" id="PS50222"/>
    </source>
</evidence>
<keyword evidence="2" id="KW-0677">Repeat</keyword>
<keyword evidence="6" id="KW-1185">Reference proteome</keyword>
<evidence type="ECO:0000256" key="3">
    <source>
        <dbReference type="ARBA" id="ARBA00022837"/>
    </source>
</evidence>
<accession>S9TQQ5</accession>
<dbReference type="AlphaFoldDB" id="S9TQQ5"/>
<evidence type="ECO:0000256" key="1">
    <source>
        <dbReference type="ARBA" id="ARBA00022723"/>
    </source>
</evidence>
<reference evidence="5 6" key="1">
    <citation type="journal article" date="2013" name="PLoS ONE">
        <title>Predicting the Proteins of Angomonas deanei, Strigomonas culicis and Their Respective Endosymbionts Reveals New Aspects of the Trypanosomatidae Family.</title>
        <authorList>
            <person name="Motta M.C."/>
            <person name="Martins A.C."/>
            <person name="de Souza S.S."/>
            <person name="Catta-Preta C.M."/>
            <person name="Silva R."/>
            <person name="Klein C.C."/>
            <person name="de Almeida L.G."/>
            <person name="de Lima Cunha O."/>
            <person name="Ciapina L.P."/>
            <person name="Brocchi M."/>
            <person name="Colabardini A.C."/>
            <person name="de Araujo Lima B."/>
            <person name="Machado C.R."/>
            <person name="de Almeida Soares C.M."/>
            <person name="Probst C.M."/>
            <person name="de Menezes C.B."/>
            <person name="Thompson C.E."/>
            <person name="Bartholomeu D.C."/>
            <person name="Gradia D.F."/>
            <person name="Pavoni D.P."/>
            <person name="Grisard E.C."/>
            <person name="Fantinatti-Garboggini F."/>
            <person name="Marchini F.K."/>
            <person name="Rodrigues-Luiz G.F."/>
            <person name="Wagner G."/>
            <person name="Goldman G.H."/>
            <person name="Fietto J.L."/>
            <person name="Elias M.C."/>
            <person name="Goldman M.H."/>
            <person name="Sagot M.F."/>
            <person name="Pereira M."/>
            <person name="Stoco P.H."/>
            <person name="de Mendonca-Neto R.P."/>
            <person name="Teixeira S.M."/>
            <person name="Maciel T.E."/>
            <person name="de Oliveira Mendes T.A."/>
            <person name="Urmenyi T.P."/>
            <person name="de Souza W."/>
            <person name="Schenkman S."/>
            <person name="de Vasconcelos A.T."/>
        </authorList>
    </citation>
    <scope>NUCLEOTIDE SEQUENCE [LARGE SCALE GENOMIC DNA]</scope>
</reference>
<protein>
    <recommendedName>
        <fullName evidence="4">EF-hand domain-containing protein</fullName>
    </recommendedName>
</protein>
<dbReference type="GO" id="GO:0005509">
    <property type="term" value="F:calcium ion binding"/>
    <property type="evidence" value="ECO:0007669"/>
    <property type="project" value="InterPro"/>
</dbReference>
<keyword evidence="1" id="KW-0479">Metal-binding</keyword>
<organism evidence="5 6">
    <name type="scientific">Strigomonas culicis</name>
    <dbReference type="NCBI Taxonomy" id="28005"/>
    <lineage>
        <taxon>Eukaryota</taxon>
        <taxon>Discoba</taxon>
        <taxon>Euglenozoa</taxon>
        <taxon>Kinetoplastea</taxon>
        <taxon>Metakinetoplastina</taxon>
        <taxon>Trypanosomatida</taxon>
        <taxon>Trypanosomatidae</taxon>
        <taxon>Strigomonadinae</taxon>
        <taxon>Strigomonas</taxon>
    </lineage>
</organism>